<dbReference type="GO" id="GO:0003824">
    <property type="term" value="F:catalytic activity"/>
    <property type="evidence" value="ECO:0007669"/>
    <property type="project" value="InterPro"/>
</dbReference>
<reference evidence="3 4" key="1">
    <citation type="journal article" date="2011" name="J. Bacteriol.">
        <title>Complete genome of the cellulolytic ruminal bacterium Ruminococcus albus 7.</title>
        <authorList>
            <person name="Suen G."/>
            <person name="Stevenson D.M."/>
            <person name="Bruce D.C."/>
            <person name="Chertkov O."/>
            <person name="Copeland A."/>
            <person name="Cheng J.F."/>
            <person name="Detter C."/>
            <person name="Detter J.C."/>
            <person name="Goodwin L.A."/>
            <person name="Han C.S."/>
            <person name="Hauser L.J."/>
            <person name="Ivanova N.N."/>
            <person name="Kyrpides N.C."/>
            <person name="Land M.L."/>
            <person name="Lapidus A."/>
            <person name="Lucas S."/>
            <person name="Ovchinnikova G."/>
            <person name="Pitluck S."/>
            <person name="Tapia R."/>
            <person name="Woyke T."/>
            <person name="Boyum J."/>
            <person name="Mead D."/>
            <person name="Weimer P.J."/>
        </authorList>
    </citation>
    <scope>NUCLEOTIDE SEQUENCE [LARGE SCALE GENOMIC DNA]</scope>
    <source>
        <strain evidence="4">ATCC 27210 / DSM 20455 / JCM 14654 / NCDO 2250 / 7</strain>
    </source>
</reference>
<dbReference type="AlphaFoldDB" id="E6UAS7"/>
<dbReference type="PANTHER" id="PTHR45527:SF1">
    <property type="entry name" value="FATTY ACID SYNTHASE"/>
    <property type="match status" value="1"/>
</dbReference>
<evidence type="ECO:0000256" key="1">
    <source>
        <dbReference type="ARBA" id="ARBA00001957"/>
    </source>
</evidence>
<name>E6UAS7_RUMA7</name>
<dbReference type="Pfam" id="PF00668">
    <property type="entry name" value="Condensation"/>
    <property type="match status" value="1"/>
</dbReference>
<feature type="domain" description="Carrier" evidence="2">
    <location>
        <begin position="1"/>
        <end position="71"/>
    </location>
</feature>
<sequence>MEHKIEKLICEILGISEFGEQDDFFLKGGGSLEAIKLRNCIRTELGCDISLAEIFRHADLSSIASACRPLEVQQPEEGTIPVRAGELSLEQEGIWMYEKMYPSDYFRLTAIQEVQGEIDVERLQLAIKQTVQNHEMLRAEVRLGKDGLPMIQIQESFSRTLEILNWSKMPFVSDKSVHDAVKMIALSLDMEKIEKTARFVLIKLPQHRSFLTIGIHHLYSDEASFQVIFREIWDRYQNRTVRDADRYTTYIMEERRTGKLQVRSEKRERLERLAEQLYLEIPCSGTVKPGEFSTFVKDVRISDTYLQDLQLMARSRNLTMHTLFLGAFQILLHQLTGADLISVGIPVNSRMDDRFSDTCGLFVRETLIIQEISEADSFITFCGKLQLTVVDQIMDASVPFERLIRDLKHEKLLRTLPNHLHFNYIEETCRKDTKNGSPHISAIRFAETGHLCDLGLIVERQESRCRIALVANKNYLSESLLEGYADQFMTLLQTIVEGGMDRPISELCHVHSSDEDEIEADFSF</sequence>
<dbReference type="KEGG" id="ral:Rumal_0879"/>
<evidence type="ECO:0000313" key="4">
    <source>
        <dbReference type="Proteomes" id="UP000006919"/>
    </source>
</evidence>
<dbReference type="PANTHER" id="PTHR45527">
    <property type="entry name" value="NONRIBOSOMAL PEPTIDE SYNTHETASE"/>
    <property type="match status" value="1"/>
</dbReference>
<organism evidence="3 4">
    <name type="scientific">Ruminococcus albus (strain ATCC 27210 / DSM 20455 / JCM 14654 / NCDO 2250 / 7)</name>
    <dbReference type="NCBI Taxonomy" id="697329"/>
    <lineage>
        <taxon>Bacteria</taxon>
        <taxon>Bacillati</taxon>
        <taxon>Bacillota</taxon>
        <taxon>Clostridia</taxon>
        <taxon>Eubacteriales</taxon>
        <taxon>Oscillospiraceae</taxon>
        <taxon>Ruminococcus</taxon>
    </lineage>
</organism>
<dbReference type="Gene3D" id="3.30.559.10">
    <property type="entry name" value="Chloramphenicol acetyltransferase-like domain"/>
    <property type="match status" value="1"/>
</dbReference>
<comment type="cofactor">
    <cofactor evidence="1">
        <name>pantetheine 4'-phosphate</name>
        <dbReference type="ChEBI" id="CHEBI:47942"/>
    </cofactor>
</comment>
<dbReference type="EMBL" id="CP002403">
    <property type="protein sequence ID" value="ADU21406.1"/>
    <property type="molecule type" value="Genomic_DNA"/>
</dbReference>
<dbReference type="SUPFAM" id="SSF52777">
    <property type="entry name" value="CoA-dependent acyltransferases"/>
    <property type="match status" value="2"/>
</dbReference>
<dbReference type="Gene3D" id="1.10.1200.10">
    <property type="entry name" value="ACP-like"/>
    <property type="match status" value="1"/>
</dbReference>
<dbReference type="GO" id="GO:0044550">
    <property type="term" value="P:secondary metabolite biosynthetic process"/>
    <property type="evidence" value="ECO:0007669"/>
    <property type="project" value="TreeGrafter"/>
</dbReference>
<evidence type="ECO:0000259" key="2">
    <source>
        <dbReference type="PROSITE" id="PS50075"/>
    </source>
</evidence>
<dbReference type="InterPro" id="IPR001242">
    <property type="entry name" value="Condensation_dom"/>
</dbReference>
<dbReference type="PROSITE" id="PS50075">
    <property type="entry name" value="CARRIER"/>
    <property type="match status" value="1"/>
</dbReference>
<dbReference type="Gene3D" id="3.30.559.30">
    <property type="entry name" value="Nonribosomal peptide synthetase, condensation domain"/>
    <property type="match status" value="1"/>
</dbReference>
<protein>
    <submittedName>
        <fullName evidence="3">Condensation domain protein</fullName>
    </submittedName>
</protein>
<gene>
    <name evidence="3" type="ordered locus">Rumal_0879</name>
</gene>
<accession>E6UAS7</accession>
<dbReference type="GO" id="GO:0043041">
    <property type="term" value="P:amino acid activation for nonribosomal peptide biosynthetic process"/>
    <property type="evidence" value="ECO:0007669"/>
    <property type="project" value="TreeGrafter"/>
</dbReference>
<dbReference type="GO" id="GO:0005737">
    <property type="term" value="C:cytoplasm"/>
    <property type="evidence" value="ECO:0007669"/>
    <property type="project" value="TreeGrafter"/>
</dbReference>
<dbReference type="eggNOG" id="COG1020">
    <property type="taxonomic scope" value="Bacteria"/>
</dbReference>
<dbReference type="Proteomes" id="UP000006919">
    <property type="component" value="Chromosome"/>
</dbReference>
<dbReference type="InterPro" id="IPR036736">
    <property type="entry name" value="ACP-like_sf"/>
</dbReference>
<dbReference type="STRING" id="697329.Rumal_0879"/>
<dbReference type="InterPro" id="IPR009081">
    <property type="entry name" value="PP-bd_ACP"/>
</dbReference>
<dbReference type="GO" id="GO:0008610">
    <property type="term" value="P:lipid biosynthetic process"/>
    <property type="evidence" value="ECO:0007669"/>
    <property type="project" value="UniProtKB-ARBA"/>
</dbReference>
<proteinExistence type="predicted"/>
<dbReference type="OrthoDB" id="2472181at2"/>
<dbReference type="InterPro" id="IPR023213">
    <property type="entry name" value="CAT-like_dom_sf"/>
</dbReference>
<dbReference type="RefSeq" id="WP_013497584.1">
    <property type="nucleotide sequence ID" value="NC_014833.1"/>
</dbReference>
<dbReference type="HOGENOM" id="CLU_519608_0_0_9"/>
<evidence type="ECO:0000313" key="3">
    <source>
        <dbReference type="EMBL" id="ADU21406.1"/>
    </source>
</evidence>
<dbReference type="SUPFAM" id="SSF47336">
    <property type="entry name" value="ACP-like"/>
    <property type="match status" value="1"/>
</dbReference>
<dbReference type="Pfam" id="PF00550">
    <property type="entry name" value="PP-binding"/>
    <property type="match status" value="1"/>
</dbReference>
<dbReference type="GO" id="GO:0031177">
    <property type="term" value="F:phosphopantetheine binding"/>
    <property type="evidence" value="ECO:0007669"/>
    <property type="project" value="TreeGrafter"/>
</dbReference>